<sequence>MASASITFVLNRLGELAVKEAALLSGVGDHIRLLRDKLEWLQTFIQDADQERRDGANQYVGLWVRQTRDVAHEVEDVLDDFLRRVDLSTLRQGVPAWRRWLDLAASCTTQVSVRHDLSGRMEGIKERLVEISENVDKYNIRTLRPSASGASSSAHNSTINTVPAWDEGNEVVGFKDERAELQRYLLAGDDTSRSVMSLVGESGTGKSTLAWEVYDSPIIRKHFDVRAWINVPPQIRDDDILYFIYKRLCPESEACEQKNSITEKVHKALSLYLKNKRYLVMLDGLVNFSNWHSILHSLPQNEKGGRVMVITRLDEKEAAYANPKVSTLKIGKLDEKDSSALFCRRVFGANNQFKEKIFGSKISEPNAQMEKACENMFKITHGLPLAIVVLAGLLRTKSISEWEEVLKKLESNNEPKQVKMILALSFDDLPSRLKSCFLYFAGMPENLIYNARRLVRLWAAEGFLKPKKGKTMEDIGQNYLKELISREMIRLVKRDMNGGVWLVAIHDRLHAFAQAEAHEASFLEAHDNADLLAPGAVRRLHLQNYTETYIPMGTAFPKMRSILGDFAEERSQNGKRSLSSKVRAHGQLKQQGNNSDLRYHALSFLPASKFLRVIDLRGLRIKKVPGAIGDMIHVRYLGLRSRSLTKLPSSIARLINLQTLDIKRTEVKKVAQAFWEIPTLRHVVANMLGLPKSAGVLNNMQTLTGLLCSDPLGKDIKPLENMVYLRNLHISGLDKPHWEALREVFKKLESLMYMHLAGKDIPFELFTNFTLRRLQILELLGEIDTSRVKEEDQYTLPNVTRLVLKLSLADQKFIDKIGELPSLMELVLSEDSCREENLLFSDKGFNNVTSLVMANLTRVKKWTIRPRSIPKIQKIVLSGCPKMEIKLEGKEGEESLEGLMADLKEVVVCNMLQEGSIIVKPANSAFEEKINHVAIKTKSEDITDATQRDGRWRAGMIAGNMYQN</sequence>
<evidence type="ECO:0000259" key="8">
    <source>
        <dbReference type="Pfam" id="PF18052"/>
    </source>
</evidence>
<evidence type="ECO:0000256" key="6">
    <source>
        <dbReference type="ARBA" id="ARBA00023054"/>
    </source>
</evidence>
<dbReference type="GO" id="GO:0009626">
    <property type="term" value="P:plant-type hypersensitive response"/>
    <property type="evidence" value="ECO:0007669"/>
    <property type="project" value="UniProtKB-ARBA"/>
</dbReference>
<keyword evidence="4" id="KW-0547">Nucleotide-binding</keyword>
<accession>A0A3B6EB86</accession>
<feature type="domain" description="Disease resistance R13L4/SHOC-2-like LRR" evidence="10">
    <location>
        <begin position="608"/>
        <end position="908"/>
    </location>
</feature>
<evidence type="ECO:0000259" key="7">
    <source>
        <dbReference type="Pfam" id="PF00931"/>
    </source>
</evidence>
<dbReference type="PRINTS" id="PR00364">
    <property type="entry name" value="DISEASERSIST"/>
</dbReference>
<evidence type="ECO:0000259" key="9">
    <source>
        <dbReference type="Pfam" id="PF23559"/>
    </source>
</evidence>
<dbReference type="InterPro" id="IPR042197">
    <property type="entry name" value="Apaf_helical"/>
</dbReference>
<organism evidence="11">
    <name type="scientific">Triticum aestivum</name>
    <name type="common">Wheat</name>
    <dbReference type="NCBI Taxonomy" id="4565"/>
    <lineage>
        <taxon>Eukaryota</taxon>
        <taxon>Viridiplantae</taxon>
        <taxon>Streptophyta</taxon>
        <taxon>Embryophyta</taxon>
        <taxon>Tracheophyta</taxon>
        <taxon>Spermatophyta</taxon>
        <taxon>Magnoliopsida</taxon>
        <taxon>Liliopsida</taxon>
        <taxon>Poales</taxon>
        <taxon>Poaceae</taxon>
        <taxon>BOP clade</taxon>
        <taxon>Pooideae</taxon>
        <taxon>Triticodae</taxon>
        <taxon>Triticeae</taxon>
        <taxon>Triticinae</taxon>
        <taxon>Triticum</taxon>
    </lineage>
</organism>
<dbReference type="PANTHER" id="PTHR23155">
    <property type="entry name" value="DISEASE RESISTANCE PROTEIN RP"/>
    <property type="match status" value="1"/>
</dbReference>
<dbReference type="Gene3D" id="1.10.8.430">
    <property type="entry name" value="Helical domain of apoptotic protease-activating factors"/>
    <property type="match status" value="1"/>
</dbReference>
<dbReference type="InterPro" id="IPR038005">
    <property type="entry name" value="RX-like_CC"/>
</dbReference>
<dbReference type="InterPro" id="IPR032675">
    <property type="entry name" value="LRR_dom_sf"/>
</dbReference>
<dbReference type="Pfam" id="PF23598">
    <property type="entry name" value="LRR_14"/>
    <property type="match status" value="1"/>
</dbReference>
<evidence type="ECO:0000259" key="10">
    <source>
        <dbReference type="Pfam" id="PF23598"/>
    </source>
</evidence>
<dbReference type="Pfam" id="PF18052">
    <property type="entry name" value="Rx_N"/>
    <property type="match status" value="1"/>
</dbReference>
<dbReference type="Gramene" id="TraesWEE_scaffold_025719_01G000600.1">
    <property type="protein sequence ID" value="TraesWEE_scaffold_025719_01G000600.1"/>
    <property type="gene ID" value="TraesWEE_scaffold_025719_01G000600"/>
</dbReference>
<evidence type="ECO:0000256" key="2">
    <source>
        <dbReference type="ARBA" id="ARBA00022614"/>
    </source>
</evidence>
<proteinExistence type="inferred from homology"/>
<dbReference type="InterPro" id="IPR041118">
    <property type="entry name" value="Rx_N"/>
</dbReference>
<dbReference type="Gramene" id="TraesCS3A02G095700.1">
    <property type="protein sequence ID" value="TraesCS3A02G095700.1"/>
    <property type="gene ID" value="TraesCS3A02G095700"/>
</dbReference>
<dbReference type="OMA" id="HRRLHSM"/>
<dbReference type="PANTHER" id="PTHR23155:SF1052">
    <property type="entry name" value="DISEASE RESISTANCE PROTEIN RPM1"/>
    <property type="match status" value="1"/>
</dbReference>
<evidence type="ECO:0000256" key="5">
    <source>
        <dbReference type="ARBA" id="ARBA00022821"/>
    </source>
</evidence>
<evidence type="ECO:0008006" key="13">
    <source>
        <dbReference type="Google" id="ProtNLM"/>
    </source>
</evidence>
<keyword evidence="12" id="KW-1185">Reference proteome</keyword>
<dbReference type="SUPFAM" id="SSF52058">
    <property type="entry name" value="L domain-like"/>
    <property type="match status" value="1"/>
</dbReference>
<keyword evidence="6" id="KW-0175">Coiled coil</keyword>
<dbReference type="Gramene" id="TraesLDM3A03G01339180.1">
    <property type="protein sequence ID" value="TraesLDM3A03G01339180.1"/>
    <property type="gene ID" value="TraesLDM3A03G01339180"/>
</dbReference>
<dbReference type="Gene3D" id="1.10.10.10">
    <property type="entry name" value="Winged helix-like DNA-binding domain superfamily/Winged helix DNA-binding domain"/>
    <property type="match status" value="1"/>
</dbReference>
<evidence type="ECO:0000256" key="3">
    <source>
        <dbReference type="ARBA" id="ARBA00022737"/>
    </source>
</evidence>
<evidence type="ECO:0000313" key="12">
    <source>
        <dbReference type="Proteomes" id="UP000019116"/>
    </source>
</evidence>
<dbReference type="SUPFAM" id="SSF52540">
    <property type="entry name" value="P-loop containing nucleoside triphosphate hydrolases"/>
    <property type="match status" value="1"/>
</dbReference>
<dbReference type="GO" id="GO:0043531">
    <property type="term" value="F:ADP binding"/>
    <property type="evidence" value="ECO:0007669"/>
    <property type="project" value="InterPro"/>
</dbReference>
<evidence type="ECO:0000256" key="4">
    <source>
        <dbReference type="ARBA" id="ARBA00022741"/>
    </source>
</evidence>
<dbReference type="STRING" id="4565.A0A3B6EB86"/>
<dbReference type="Gramene" id="TraesNOR3A03G01356860.1">
    <property type="protein sequence ID" value="TraesNOR3A03G01356860.1"/>
    <property type="gene ID" value="TraesNOR3A03G01356860"/>
</dbReference>
<dbReference type="GO" id="GO:0042742">
    <property type="term" value="P:defense response to bacterium"/>
    <property type="evidence" value="ECO:0007669"/>
    <property type="project" value="UniProtKB-ARBA"/>
</dbReference>
<dbReference type="Gene3D" id="3.80.10.10">
    <property type="entry name" value="Ribonuclease Inhibitor"/>
    <property type="match status" value="1"/>
</dbReference>
<evidence type="ECO:0000313" key="11">
    <source>
        <dbReference type="EnsemblPlants" id="TraesCS3A02G095700.1"/>
    </source>
</evidence>
<dbReference type="Gene3D" id="1.20.5.4130">
    <property type="match status" value="1"/>
</dbReference>
<keyword evidence="5" id="KW-0611">Plant defense</keyword>
<reference evidence="11" key="2">
    <citation type="submission" date="2018-10" db="UniProtKB">
        <authorList>
            <consortium name="EnsemblPlants"/>
        </authorList>
    </citation>
    <scope>IDENTIFICATION</scope>
</reference>
<dbReference type="AlphaFoldDB" id="A0A3B6EB86"/>
<dbReference type="SMR" id="A0A3B6EB86"/>
<keyword evidence="2" id="KW-0433">Leucine-rich repeat</keyword>
<feature type="domain" description="NB-ARC" evidence="7">
    <location>
        <begin position="180"/>
        <end position="350"/>
    </location>
</feature>
<reference evidence="11" key="1">
    <citation type="submission" date="2018-08" db="EMBL/GenBank/DDBJ databases">
        <authorList>
            <person name="Rossello M."/>
        </authorList>
    </citation>
    <scope>NUCLEOTIDE SEQUENCE [LARGE SCALE GENOMIC DNA]</scope>
    <source>
        <strain evidence="11">cv. Chinese Spring</strain>
    </source>
</reference>
<name>A0A3B6EB86_WHEAT</name>
<dbReference type="InterPro" id="IPR058922">
    <property type="entry name" value="WHD_DRP"/>
</dbReference>
<dbReference type="GO" id="GO:0002758">
    <property type="term" value="P:innate immune response-activating signaling pathway"/>
    <property type="evidence" value="ECO:0007669"/>
    <property type="project" value="UniProtKB-ARBA"/>
</dbReference>
<comment type="similarity">
    <text evidence="1">Belongs to the disease resistance NB-LRR family.</text>
</comment>
<dbReference type="Gramene" id="TraesCS3A03G0211300.1">
    <property type="protein sequence ID" value="TraesCS3A03G0211300.1.CDS"/>
    <property type="gene ID" value="TraesCS3A03G0211300"/>
</dbReference>
<dbReference type="InterPro" id="IPR002182">
    <property type="entry name" value="NB-ARC"/>
</dbReference>
<feature type="domain" description="Disease resistance protein winged helix" evidence="9">
    <location>
        <begin position="444"/>
        <end position="513"/>
    </location>
</feature>
<protein>
    <recommendedName>
        <fullName evidence="13">NB-ARC domain-containing protein</fullName>
    </recommendedName>
</protein>
<dbReference type="Gramene" id="TraesPARA_EIv1.0_0790040.1">
    <property type="protein sequence ID" value="TraesPARA_EIv1.0_0790040.1.CDS"/>
    <property type="gene ID" value="TraesPARA_EIv1.0_0790040"/>
</dbReference>
<keyword evidence="3" id="KW-0677">Repeat</keyword>
<dbReference type="Pfam" id="PF23559">
    <property type="entry name" value="WHD_DRP"/>
    <property type="match status" value="1"/>
</dbReference>
<dbReference type="InterPro" id="IPR055414">
    <property type="entry name" value="LRR_R13L4/SHOC2-like"/>
</dbReference>
<evidence type="ECO:0000256" key="1">
    <source>
        <dbReference type="ARBA" id="ARBA00008894"/>
    </source>
</evidence>
<dbReference type="Pfam" id="PF00931">
    <property type="entry name" value="NB-ARC"/>
    <property type="match status" value="1"/>
</dbReference>
<dbReference type="OrthoDB" id="591416at2759"/>
<feature type="domain" description="Disease resistance N-terminal" evidence="8">
    <location>
        <begin position="6"/>
        <end position="88"/>
    </location>
</feature>
<dbReference type="Gramene" id="TraesROB_scaffold_134929_01G000100.1">
    <property type="protein sequence ID" value="TraesROB_scaffold_134929_01G000100.1"/>
    <property type="gene ID" value="TraesROB_scaffold_134929_01G000100"/>
</dbReference>
<dbReference type="Proteomes" id="UP000019116">
    <property type="component" value="Chromosome 3A"/>
</dbReference>
<dbReference type="EnsemblPlants" id="TraesCS3A02G095700.1">
    <property type="protein sequence ID" value="TraesCS3A02G095700.1"/>
    <property type="gene ID" value="TraesCS3A02G095700"/>
</dbReference>
<dbReference type="InterPro" id="IPR027417">
    <property type="entry name" value="P-loop_NTPase"/>
</dbReference>
<dbReference type="InterPro" id="IPR036388">
    <property type="entry name" value="WH-like_DNA-bd_sf"/>
</dbReference>
<dbReference type="FunFam" id="1.10.10.10:FF:000322">
    <property type="entry name" value="Probable disease resistance protein At1g63360"/>
    <property type="match status" value="1"/>
</dbReference>
<dbReference type="InterPro" id="IPR044974">
    <property type="entry name" value="Disease_R_plants"/>
</dbReference>
<dbReference type="Gramene" id="TraesJUL3A03G01348350.1">
    <property type="protein sequence ID" value="TraesJUL3A03G01348350.1"/>
    <property type="gene ID" value="TraesJUL3A03G01348350"/>
</dbReference>
<dbReference type="Gene3D" id="3.40.50.300">
    <property type="entry name" value="P-loop containing nucleotide triphosphate hydrolases"/>
    <property type="match status" value="1"/>
</dbReference>
<dbReference type="CDD" id="cd14798">
    <property type="entry name" value="RX-CC_like"/>
    <property type="match status" value="1"/>
</dbReference>
<dbReference type="Gramene" id="TraesCAD_scaffold_053989_01G000600.1">
    <property type="protein sequence ID" value="TraesCAD_scaffold_053989_01G000600.1"/>
    <property type="gene ID" value="TraesCAD_scaffold_053989_01G000600"/>
</dbReference>